<evidence type="ECO:0000256" key="2">
    <source>
        <dbReference type="SAM" id="SignalP"/>
    </source>
</evidence>
<name>A0A7H0HGQ3_9BURK</name>
<evidence type="ECO:0000313" key="4">
    <source>
        <dbReference type="Proteomes" id="UP000516057"/>
    </source>
</evidence>
<feature type="compositionally biased region" description="Low complexity" evidence="1">
    <location>
        <begin position="78"/>
        <end position="99"/>
    </location>
</feature>
<accession>A0A7H0HGQ3</accession>
<proteinExistence type="predicted"/>
<evidence type="ECO:0000256" key="1">
    <source>
        <dbReference type="SAM" id="MobiDB-lite"/>
    </source>
</evidence>
<protein>
    <recommendedName>
        <fullName evidence="5">DUF4148 domain-containing protein</fullName>
    </recommendedName>
</protein>
<dbReference type="Proteomes" id="UP000516057">
    <property type="component" value="Chromosome"/>
</dbReference>
<gene>
    <name evidence="3" type="ORF">H9L24_01565</name>
</gene>
<evidence type="ECO:0008006" key="5">
    <source>
        <dbReference type="Google" id="ProtNLM"/>
    </source>
</evidence>
<reference evidence="3 4" key="1">
    <citation type="submission" date="2020-08" db="EMBL/GenBank/DDBJ databases">
        <title>Genome sequence of Acidovorax monticola KACC 19171T.</title>
        <authorList>
            <person name="Hyun D.-W."/>
            <person name="Bae J.-W."/>
        </authorList>
    </citation>
    <scope>NUCLEOTIDE SEQUENCE [LARGE SCALE GENOMIC DNA]</scope>
    <source>
        <strain evidence="3 4">KACC 19171</strain>
    </source>
</reference>
<dbReference type="RefSeq" id="WP_187736701.1">
    <property type="nucleotide sequence ID" value="NZ_CP060790.1"/>
</dbReference>
<feature type="region of interest" description="Disordered" evidence="1">
    <location>
        <begin position="78"/>
        <end position="121"/>
    </location>
</feature>
<keyword evidence="2" id="KW-0732">Signal</keyword>
<organism evidence="3 4">
    <name type="scientific">Paenacidovorax monticola</name>
    <dbReference type="NCBI Taxonomy" id="1926868"/>
    <lineage>
        <taxon>Bacteria</taxon>
        <taxon>Pseudomonadati</taxon>
        <taxon>Pseudomonadota</taxon>
        <taxon>Betaproteobacteria</taxon>
        <taxon>Burkholderiales</taxon>
        <taxon>Comamonadaceae</taxon>
        <taxon>Paenacidovorax</taxon>
    </lineage>
</organism>
<feature type="signal peptide" evidence="2">
    <location>
        <begin position="1"/>
        <end position="24"/>
    </location>
</feature>
<dbReference type="KEGG" id="amon:H9L24_01565"/>
<dbReference type="EMBL" id="CP060790">
    <property type="protein sequence ID" value="QNP59719.1"/>
    <property type="molecule type" value="Genomic_DNA"/>
</dbReference>
<dbReference type="AlphaFoldDB" id="A0A7H0HGQ3"/>
<keyword evidence="4" id="KW-1185">Reference proteome</keyword>
<feature type="compositionally biased region" description="Basic residues" evidence="1">
    <location>
        <begin position="112"/>
        <end position="121"/>
    </location>
</feature>
<feature type="chain" id="PRO_5028883385" description="DUF4148 domain-containing protein" evidence="2">
    <location>
        <begin position="25"/>
        <end position="121"/>
    </location>
</feature>
<sequence length="121" mass="12205">MRPAHTFPTLTLAAALAAALPAWAQSPPPSSAADATAATLPLQHAPLSASGGVETEQTDWRSAHEAVAAFPRGHADIAAWEAAQARGAASQPAPGPAQATPRSAPSMPPGMPHHKHHGGQP</sequence>
<evidence type="ECO:0000313" key="3">
    <source>
        <dbReference type="EMBL" id="QNP59719.1"/>
    </source>
</evidence>